<dbReference type="Proteomes" id="UP000694429">
    <property type="component" value="Chromosome 28"/>
</dbReference>
<reference evidence="5" key="2">
    <citation type="submission" date="2025-08" db="UniProtKB">
        <authorList>
            <consortium name="Ensembl"/>
        </authorList>
    </citation>
    <scope>IDENTIFICATION</scope>
</reference>
<dbReference type="GO" id="GO:0004445">
    <property type="term" value="F:inositol-polyphosphate 5-phosphatase activity"/>
    <property type="evidence" value="ECO:0007669"/>
    <property type="project" value="UniProtKB-EC"/>
</dbReference>
<dbReference type="EC" id="3.1.3.56" evidence="1"/>
<name>A0A8C0RUC6_CANLF</name>
<proteinExistence type="inferred from homology"/>
<dbReference type="Pfam" id="PF22669">
    <property type="entry name" value="Exo_endo_phos2"/>
    <property type="match status" value="1"/>
</dbReference>
<dbReference type="InterPro" id="IPR039737">
    <property type="entry name" value="INPP5A"/>
</dbReference>
<evidence type="ECO:0000256" key="2">
    <source>
        <dbReference type="ARBA" id="ARBA00022801"/>
    </source>
</evidence>
<dbReference type="GO" id="GO:0046856">
    <property type="term" value="P:phosphatidylinositol dephosphorylation"/>
    <property type="evidence" value="ECO:0007669"/>
    <property type="project" value="InterPro"/>
</dbReference>
<evidence type="ECO:0000313" key="5">
    <source>
        <dbReference type="Ensembl" id="ENSCAFP00030042554.1"/>
    </source>
</evidence>
<accession>A0A8C0RUC6</accession>
<reference evidence="5" key="1">
    <citation type="submission" date="2019-03" db="EMBL/GenBank/DDBJ databases">
        <authorList>
            <person name="Warren W.C."/>
            <person name="Johnson G.S."/>
        </authorList>
    </citation>
    <scope>NUCLEOTIDE SEQUENCE [LARGE SCALE GENOMIC DNA]</scope>
    <source>
        <strain evidence="5">Basenji</strain>
    </source>
</reference>
<feature type="domain" description="Inositol polyphosphate-related phosphatase" evidence="4">
    <location>
        <begin position="7"/>
        <end position="371"/>
    </location>
</feature>
<evidence type="ECO:0000256" key="3">
    <source>
        <dbReference type="ARBA" id="ARBA00023599"/>
    </source>
</evidence>
<evidence type="ECO:0000259" key="4">
    <source>
        <dbReference type="SMART" id="SM00128"/>
    </source>
</evidence>
<dbReference type="Gene3D" id="3.60.10.10">
    <property type="entry name" value="Endonuclease/exonuclease/phosphatase"/>
    <property type="match status" value="1"/>
</dbReference>
<evidence type="ECO:0000313" key="6">
    <source>
        <dbReference type="Proteomes" id="UP000694429"/>
    </source>
</evidence>
<comment type="similarity">
    <text evidence="3">Belongs to the inositol 1,4,5-trisphosphate 5-phosphatase type I family.</text>
</comment>
<organism evidence="5 6">
    <name type="scientific">Canis lupus familiaris</name>
    <name type="common">Dog</name>
    <name type="synonym">Canis familiaris</name>
    <dbReference type="NCBI Taxonomy" id="9615"/>
    <lineage>
        <taxon>Eukaryota</taxon>
        <taxon>Metazoa</taxon>
        <taxon>Chordata</taxon>
        <taxon>Craniata</taxon>
        <taxon>Vertebrata</taxon>
        <taxon>Euteleostomi</taxon>
        <taxon>Mammalia</taxon>
        <taxon>Eutheria</taxon>
        <taxon>Laurasiatheria</taxon>
        <taxon>Carnivora</taxon>
        <taxon>Caniformia</taxon>
        <taxon>Canidae</taxon>
        <taxon>Canis</taxon>
    </lineage>
</organism>
<keyword evidence="2" id="KW-0378">Hydrolase</keyword>
<dbReference type="PANTHER" id="PTHR12997">
    <property type="entry name" value="TYPE I INOSITOL-1,4,5-TRISPHOSPHATE 5-PHOSPHATASE"/>
    <property type="match status" value="1"/>
</dbReference>
<dbReference type="InterPro" id="IPR036691">
    <property type="entry name" value="Endo/exonu/phosph_ase_sf"/>
</dbReference>
<dbReference type="PANTHER" id="PTHR12997:SF2">
    <property type="entry name" value="INOSITOL POLYPHOSPHATE-5-PHOSPHATASE A"/>
    <property type="match status" value="1"/>
</dbReference>
<dbReference type="Ensembl" id="ENSCAFT00030048619.1">
    <property type="protein sequence ID" value="ENSCAFP00030042554.1"/>
    <property type="gene ID" value="ENSCAFG00030026265.1"/>
</dbReference>
<dbReference type="SMART" id="SM00128">
    <property type="entry name" value="IPPc"/>
    <property type="match status" value="1"/>
</dbReference>
<dbReference type="SUPFAM" id="SSF56219">
    <property type="entry name" value="DNase I-like"/>
    <property type="match status" value="1"/>
</dbReference>
<dbReference type="InterPro" id="IPR000300">
    <property type="entry name" value="IPPc"/>
</dbReference>
<sequence length="383" mass="43879">MISHRPCCLRILYRVLNTSTDFPPRDFLGMSRDTPSWPVVCLKLTTVADTPHSSTSPGMSGDGGGDRAWARLWQDYMLPLEAARWPSMTSLPGAAKKYKKVTGKEIYSDTLESTPMLEKEKFPQDYFPECKWSRKGFVRTRWCVADCAFDLVNIHLFHDASNLVAWETSPSVYSGIRHKALGYVLDRIIDQRFEKVSYFVFGDFNFRLDSKSVVETLCTKATMQTVRAADTNEVVKLIFRESDNDRKVMLQLEKKLFHYFNQEVFRDNNGTALLEFDKELSVFKDRLYELDISFPPSYPYSEDSGQGRQYMNTRCPAWCDRVLMSPSARELILKSESEEKVVTYDHIGPNVCMGDHKPVFLAFRIAPGAGKPHAHVHKCCVVQ</sequence>
<evidence type="ECO:0000256" key="1">
    <source>
        <dbReference type="ARBA" id="ARBA00012997"/>
    </source>
</evidence>
<gene>
    <name evidence="5" type="primary">INPP5A</name>
</gene>
<dbReference type="AlphaFoldDB" id="A0A8C0RUC6"/>
<protein>
    <recommendedName>
        <fullName evidence="1">inositol-polyphosphate 5-phosphatase</fullName>
        <ecNumber evidence="1">3.1.3.56</ecNumber>
    </recommendedName>
</protein>